<organism evidence="2">
    <name type="scientific">marine metagenome</name>
    <dbReference type="NCBI Taxonomy" id="408172"/>
    <lineage>
        <taxon>unclassified sequences</taxon>
        <taxon>metagenomes</taxon>
        <taxon>ecological metagenomes</taxon>
    </lineage>
</organism>
<name>A0A382R931_9ZZZZ</name>
<dbReference type="InterPro" id="IPR029144">
    <property type="entry name" value="Thr_synth_N"/>
</dbReference>
<evidence type="ECO:0000313" key="2">
    <source>
        <dbReference type="EMBL" id="SVC94224.1"/>
    </source>
</evidence>
<feature type="non-terminal residue" evidence="2">
    <location>
        <position position="109"/>
    </location>
</feature>
<protein>
    <recommendedName>
        <fullName evidence="1">Threonine synthase N-terminal domain-containing protein</fullName>
    </recommendedName>
</protein>
<reference evidence="2" key="1">
    <citation type="submission" date="2018-05" db="EMBL/GenBank/DDBJ databases">
        <authorList>
            <person name="Lanie J.A."/>
            <person name="Ng W.-L."/>
            <person name="Kazmierczak K.M."/>
            <person name="Andrzejewski T.M."/>
            <person name="Davidsen T.M."/>
            <person name="Wayne K.J."/>
            <person name="Tettelin H."/>
            <person name="Glass J.I."/>
            <person name="Rusch D."/>
            <person name="Podicherti R."/>
            <person name="Tsui H.-C.T."/>
            <person name="Winkler M.E."/>
        </authorList>
    </citation>
    <scope>NUCLEOTIDE SEQUENCE</scope>
</reference>
<feature type="domain" description="Threonine synthase N-terminal" evidence="1">
    <location>
        <begin position="2"/>
        <end position="80"/>
    </location>
</feature>
<dbReference type="Pfam" id="PF14821">
    <property type="entry name" value="Thr_synth_N"/>
    <property type="match status" value="1"/>
</dbReference>
<dbReference type="InterPro" id="IPR037158">
    <property type="entry name" value="Thr_synth_N_sf"/>
</dbReference>
<dbReference type="InterPro" id="IPR036052">
    <property type="entry name" value="TrpB-like_PALP_sf"/>
</dbReference>
<dbReference type="EMBL" id="UINC01120015">
    <property type="protein sequence ID" value="SVC94224.1"/>
    <property type="molecule type" value="Genomic_DNA"/>
</dbReference>
<accession>A0A382R931</accession>
<dbReference type="SUPFAM" id="SSF53686">
    <property type="entry name" value="Tryptophan synthase beta subunit-like PLP-dependent enzymes"/>
    <property type="match status" value="1"/>
</dbReference>
<evidence type="ECO:0000259" key="1">
    <source>
        <dbReference type="Pfam" id="PF14821"/>
    </source>
</evidence>
<proteinExistence type="predicted"/>
<dbReference type="Gene3D" id="3.90.1380.10">
    <property type="entry name" value="Threonine synthase, N-terminal domain"/>
    <property type="match status" value="1"/>
</dbReference>
<dbReference type="PANTHER" id="PTHR42690:SF1">
    <property type="entry name" value="THREONINE SYNTHASE-LIKE 2"/>
    <property type="match status" value="1"/>
</dbReference>
<dbReference type="AlphaFoldDB" id="A0A382R931"/>
<dbReference type="InterPro" id="IPR051166">
    <property type="entry name" value="Threonine_Synthase"/>
</dbReference>
<gene>
    <name evidence="2" type="ORF">METZ01_LOCUS347078</name>
</gene>
<dbReference type="PANTHER" id="PTHR42690">
    <property type="entry name" value="THREONINE SYNTHASE FAMILY MEMBER"/>
    <property type="match status" value="1"/>
</dbReference>
<sequence>MQYISTRNTTKTFSFKDVFLNGLAADGGLYVPKQIQSYSIQDLEKLKNLSYRELAVKIISDFCDDEFSESEIKDLVKKSYKNFRVQDVVTINKTGSVNLLELFHGPTLA</sequence>